<proteinExistence type="predicted"/>
<name>A0A1Y3PKJ5_9BACI</name>
<evidence type="ECO:0000313" key="1">
    <source>
        <dbReference type="EMBL" id="OUM87873.1"/>
    </source>
</evidence>
<dbReference type="InterPro" id="IPR046480">
    <property type="entry name" value="DUF6573"/>
</dbReference>
<evidence type="ECO:0000313" key="2">
    <source>
        <dbReference type="Proteomes" id="UP000196475"/>
    </source>
</evidence>
<reference evidence="2" key="1">
    <citation type="submission" date="2016-06" db="EMBL/GenBank/DDBJ databases">
        <authorList>
            <person name="Nascimento L."/>
            <person name="Pereira R.V."/>
            <person name="Martins L.F."/>
            <person name="Quaggio R.B."/>
            <person name="Silva A.M."/>
            <person name="Setubal J.C."/>
        </authorList>
    </citation>
    <scope>NUCLEOTIDE SEQUENCE [LARGE SCALE GENOMIC DNA]</scope>
</reference>
<dbReference type="EMBL" id="LZRT01000068">
    <property type="protein sequence ID" value="OUM87873.1"/>
    <property type="molecule type" value="Genomic_DNA"/>
</dbReference>
<dbReference type="AlphaFoldDB" id="A0A1Y3PKJ5"/>
<dbReference type="Pfam" id="PF20213">
    <property type="entry name" value="DUF6573"/>
    <property type="match status" value="1"/>
</dbReference>
<sequence>MFIHRYTRQQAIADGVLIDVSEMAREAGFRYPVAITRGVYGLITPSPGEELMGQSEDGRLWDVLFILYLAIKTSSQSTNEIRFKVLISGEEISLKALCHPDDQLEPVITIMLPDED</sequence>
<accession>A0A1Y3PKJ5</accession>
<gene>
    <name evidence="1" type="ORF">BAA01_12040</name>
</gene>
<protein>
    <submittedName>
        <fullName evidence="1">Uncharacterized protein</fullName>
    </submittedName>
</protein>
<comment type="caution">
    <text evidence="1">The sequence shown here is derived from an EMBL/GenBank/DDBJ whole genome shotgun (WGS) entry which is preliminary data.</text>
</comment>
<dbReference type="Proteomes" id="UP000196475">
    <property type="component" value="Unassembled WGS sequence"/>
</dbReference>
<organism evidence="1 2">
    <name type="scientific">Bacillus thermozeamaize</name>
    <dbReference type="NCBI Taxonomy" id="230954"/>
    <lineage>
        <taxon>Bacteria</taxon>
        <taxon>Bacillati</taxon>
        <taxon>Bacillota</taxon>
        <taxon>Bacilli</taxon>
        <taxon>Bacillales</taxon>
        <taxon>Bacillaceae</taxon>
        <taxon>Bacillus</taxon>
    </lineage>
</organism>